<dbReference type="RefSeq" id="WP_011445336.1">
    <property type="nucleotide sequence ID" value="NC_007794.1"/>
</dbReference>
<dbReference type="UniPathway" id="UPA00895"/>
<dbReference type="HOGENOM" id="CLU_1633679_0_0_5"/>
<keyword evidence="11" id="KW-1185">Reference proteome</keyword>
<evidence type="ECO:0000313" key="10">
    <source>
        <dbReference type="EMBL" id="ABD26126.1"/>
    </source>
</evidence>
<evidence type="ECO:0000256" key="5">
    <source>
        <dbReference type="ARBA" id="ARBA00022692"/>
    </source>
</evidence>
<dbReference type="STRING" id="279238.Saro_1686"/>
<organism evidence="10 11">
    <name type="scientific">Novosphingobium aromaticivorans (strain ATCC 700278 / DSM 12444 / CCUG 56034 / CIP 105152 / NBRC 16084 / F199)</name>
    <dbReference type="NCBI Taxonomy" id="279238"/>
    <lineage>
        <taxon>Bacteria</taxon>
        <taxon>Pseudomonadati</taxon>
        <taxon>Pseudomonadota</taxon>
        <taxon>Alphaproteobacteria</taxon>
        <taxon>Sphingomonadales</taxon>
        <taxon>Sphingomonadaceae</taxon>
        <taxon>Novosphingobium</taxon>
    </lineage>
</organism>
<comment type="function">
    <text evidence="1">May be specifically involved in the processing, transport, and/or maturation of the MADH beta-subunit.</text>
</comment>
<evidence type="ECO:0000256" key="7">
    <source>
        <dbReference type="ARBA" id="ARBA00023136"/>
    </source>
</evidence>
<comment type="pathway">
    <text evidence="3">One-carbon metabolism; methylamine degradation.</text>
</comment>
<keyword evidence="6 8" id="KW-1133">Transmembrane helix</keyword>
<protein>
    <recommendedName>
        <fullName evidence="4">Methylamine utilization protein MauE</fullName>
    </recommendedName>
</protein>
<evidence type="ECO:0000256" key="3">
    <source>
        <dbReference type="ARBA" id="ARBA00004856"/>
    </source>
</evidence>
<evidence type="ECO:0000256" key="1">
    <source>
        <dbReference type="ARBA" id="ARBA00003475"/>
    </source>
</evidence>
<dbReference type="Proteomes" id="UP000009134">
    <property type="component" value="Chromosome"/>
</dbReference>
<gene>
    <name evidence="10" type="ordered locus">Saro_1686</name>
</gene>
<feature type="transmembrane region" description="Helical" evidence="8">
    <location>
        <begin position="133"/>
        <end position="153"/>
    </location>
</feature>
<sequence>MAALPLFLALLLGGSALHKALQHERLASVAGRLSGLRGQGLLALIAAGTVELVAAVCLFVPDLRATGALIAAVLWSGYAAALFRLRGQTLDCGCDLVAREKAVDAPLVARPLVLAGFAFLVSTLPAAPFGLDAPFAAAGLLALYLGASEILAIPHPRWRKS</sequence>
<evidence type="ECO:0000256" key="2">
    <source>
        <dbReference type="ARBA" id="ARBA00004141"/>
    </source>
</evidence>
<accession>Q2G7P7</accession>
<dbReference type="GO" id="GO:0016020">
    <property type="term" value="C:membrane"/>
    <property type="evidence" value="ECO:0007669"/>
    <property type="project" value="UniProtKB-SubCell"/>
</dbReference>
<feature type="transmembrane region" description="Helical" evidence="8">
    <location>
        <begin position="107"/>
        <end position="127"/>
    </location>
</feature>
<dbReference type="KEGG" id="nar:Saro_1686"/>
<evidence type="ECO:0000256" key="4">
    <source>
        <dbReference type="ARBA" id="ARBA00019078"/>
    </source>
</evidence>
<evidence type="ECO:0000259" key="9">
    <source>
        <dbReference type="Pfam" id="PF07291"/>
    </source>
</evidence>
<reference evidence="11" key="1">
    <citation type="submission" date="2006-01" db="EMBL/GenBank/DDBJ databases">
        <title>Complete sequence of Novosphingobium aromaticivorans DSM 12444.</title>
        <authorList>
            <consortium name="US DOE Joint Genome Institute"/>
            <person name="Copeland A."/>
            <person name="Lucas S."/>
            <person name="Lapidus A."/>
            <person name="Barry K."/>
            <person name="Detter J.C."/>
            <person name="Glavina T."/>
            <person name="Hammon N."/>
            <person name="Israni S."/>
            <person name="Pitluck S."/>
            <person name="Chain P."/>
            <person name="Malfatti S."/>
            <person name="Shin M."/>
            <person name="Vergez L."/>
            <person name="Schmutz J."/>
            <person name="Larimer F."/>
            <person name="Land M."/>
            <person name="Kyrpides N."/>
            <person name="Ivanova N."/>
            <person name="Fredrickson J."/>
            <person name="Balkwill D."/>
            <person name="Romine M.F."/>
            <person name="Richardson P."/>
        </authorList>
    </citation>
    <scope>NUCLEOTIDE SEQUENCE [LARGE SCALE GENOMIC DNA]</scope>
    <source>
        <strain evidence="11">ATCC 700278 / DSM 12444 / CCUG 56034 / CIP 105152 / NBRC 16084 / F199</strain>
    </source>
</reference>
<evidence type="ECO:0000256" key="6">
    <source>
        <dbReference type="ARBA" id="ARBA00022989"/>
    </source>
</evidence>
<keyword evidence="7 8" id="KW-0472">Membrane</keyword>
<keyword evidence="5 8" id="KW-0812">Transmembrane</keyword>
<dbReference type="InterPro" id="IPR009908">
    <property type="entry name" value="Methylamine_util_MauE"/>
</dbReference>
<proteinExistence type="predicted"/>
<dbReference type="Pfam" id="PF07291">
    <property type="entry name" value="MauE"/>
    <property type="match status" value="1"/>
</dbReference>
<evidence type="ECO:0000313" key="11">
    <source>
        <dbReference type="Proteomes" id="UP000009134"/>
    </source>
</evidence>
<feature type="transmembrane region" description="Helical" evidence="8">
    <location>
        <begin position="40"/>
        <end position="60"/>
    </location>
</feature>
<dbReference type="GO" id="GO:0030416">
    <property type="term" value="P:methylamine metabolic process"/>
    <property type="evidence" value="ECO:0007669"/>
    <property type="project" value="InterPro"/>
</dbReference>
<dbReference type="EMBL" id="CP000248">
    <property type="protein sequence ID" value="ABD26126.1"/>
    <property type="molecule type" value="Genomic_DNA"/>
</dbReference>
<feature type="domain" description="Methylamine utilisation protein MauE" evidence="9">
    <location>
        <begin position="3"/>
        <end position="120"/>
    </location>
</feature>
<evidence type="ECO:0000256" key="8">
    <source>
        <dbReference type="SAM" id="Phobius"/>
    </source>
</evidence>
<name>Q2G7P7_NOVAD</name>
<dbReference type="AlphaFoldDB" id="Q2G7P7"/>
<comment type="subcellular location">
    <subcellularLocation>
        <location evidence="2">Membrane</location>
        <topology evidence="2">Multi-pass membrane protein</topology>
    </subcellularLocation>
</comment>